<reference evidence="6 7" key="1">
    <citation type="submission" date="2019-07" db="EMBL/GenBank/DDBJ databases">
        <title>The First High-Quality Draft Genome Sequence of the Causal Agent of the Current Panama Disease Epidemic.</title>
        <authorList>
            <person name="Warmington R.J."/>
            <person name="Kay W."/>
            <person name="Jeffries A."/>
            <person name="Bebber D."/>
            <person name="Moore K."/>
            <person name="Studholme D.J."/>
        </authorList>
    </citation>
    <scope>NUCLEOTIDE SEQUENCE [LARGE SCALE GENOMIC DNA]</scope>
    <source>
        <strain evidence="6 7">TR4</strain>
    </source>
</reference>
<dbReference type="Proteomes" id="UP000321331">
    <property type="component" value="Unassembled WGS sequence"/>
</dbReference>
<accession>A0A5C6SD74</accession>
<keyword evidence="3" id="KW-0378">Hydrolase</keyword>
<organism evidence="6 7">
    <name type="scientific">Fusarium oxysporum f. sp. cubense</name>
    <dbReference type="NCBI Taxonomy" id="61366"/>
    <lineage>
        <taxon>Eukaryota</taxon>
        <taxon>Fungi</taxon>
        <taxon>Dikarya</taxon>
        <taxon>Ascomycota</taxon>
        <taxon>Pezizomycotina</taxon>
        <taxon>Sordariomycetes</taxon>
        <taxon>Hypocreomycetidae</taxon>
        <taxon>Hypocreales</taxon>
        <taxon>Nectriaceae</taxon>
        <taxon>Fusarium</taxon>
        <taxon>Fusarium oxysporum species complex</taxon>
    </lineage>
</organism>
<dbReference type="SUPFAM" id="SSF56281">
    <property type="entry name" value="Metallo-hydrolase/oxidoreductase"/>
    <property type="match status" value="1"/>
</dbReference>
<dbReference type="AlphaFoldDB" id="A0A5C6SD74"/>
<dbReference type="GO" id="GO:0046872">
    <property type="term" value="F:metal ion binding"/>
    <property type="evidence" value="ECO:0007669"/>
    <property type="project" value="UniProtKB-KW"/>
</dbReference>
<dbReference type="PANTHER" id="PTHR42978:SF5">
    <property type="entry name" value="METALLO-BETA-LACTAMASE DOMAIN-CONTAINING PROTEIN"/>
    <property type="match status" value="1"/>
</dbReference>
<protein>
    <recommendedName>
        <fullName evidence="5">Metallo-beta-lactamase domain-containing protein</fullName>
    </recommendedName>
</protein>
<evidence type="ECO:0000256" key="3">
    <source>
        <dbReference type="ARBA" id="ARBA00022801"/>
    </source>
</evidence>
<evidence type="ECO:0000259" key="5">
    <source>
        <dbReference type="SMART" id="SM00849"/>
    </source>
</evidence>
<evidence type="ECO:0000313" key="7">
    <source>
        <dbReference type="Proteomes" id="UP000321331"/>
    </source>
</evidence>
<dbReference type="GO" id="GO:0016787">
    <property type="term" value="F:hydrolase activity"/>
    <property type="evidence" value="ECO:0007669"/>
    <property type="project" value="UniProtKB-KW"/>
</dbReference>
<dbReference type="InterPro" id="IPR001279">
    <property type="entry name" value="Metallo-B-lactamas"/>
</dbReference>
<keyword evidence="2" id="KW-0479">Metal-binding</keyword>
<evidence type="ECO:0000256" key="1">
    <source>
        <dbReference type="ARBA" id="ARBA00007749"/>
    </source>
</evidence>
<dbReference type="Pfam" id="PF00753">
    <property type="entry name" value="Lactamase_B"/>
    <property type="match status" value="1"/>
</dbReference>
<dbReference type="InterPro" id="IPR051013">
    <property type="entry name" value="MBL_superfamily_lactonases"/>
</dbReference>
<evidence type="ECO:0000256" key="2">
    <source>
        <dbReference type="ARBA" id="ARBA00022723"/>
    </source>
</evidence>
<keyword evidence="4" id="KW-0862">Zinc</keyword>
<comment type="caution">
    <text evidence="6">The sequence shown here is derived from an EMBL/GenBank/DDBJ whole genome shotgun (WGS) entry which is preliminary data.</text>
</comment>
<proteinExistence type="inferred from homology"/>
<dbReference type="Gene3D" id="3.60.15.10">
    <property type="entry name" value="Ribonuclease Z/Hydroxyacylglutathione hydrolase-like"/>
    <property type="match status" value="1"/>
</dbReference>
<sequence length="391" mass="43951">MDVIEPRKAPALELPKSSKTIRVKAIDTTTRMACDSRAFVQPQIKNHDRLDFRTLCFLLEHDGEFVLFDCGARKDFWNSSPQTSEMIGAHVPSLEVESGVDEILVEQGYNLDDLKAIVWSHWHWDHIGDGSKFPAKTDIVVGPGFTESFVPGWPQNPKSPVLASDLEGHYIHEPDFDIHVAGFPAHDYFGDGSFYLLDVPGHAIGHICGLARTTPDTFVFMGGDCCHYAGALRPTRYLPLPQEISSGVLDEYYPTPCPCSVFTQHHPKAKGEQARTTPFYDVSRAPGSAYTFPDLAQKSIYKLQDLDAQPNVFICLAHDEVLFQVLPLFNDDTTKDINDWQARGLKDYCQWGFLNDLPKGGKPGREPFVIGQWRNGRRIIWKGREIGFVDI</sequence>
<evidence type="ECO:0000256" key="4">
    <source>
        <dbReference type="ARBA" id="ARBA00022833"/>
    </source>
</evidence>
<dbReference type="SMART" id="SM00849">
    <property type="entry name" value="Lactamase_B"/>
    <property type="match status" value="1"/>
</dbReference>
<evidence type="ECO:0000313" key="6">
    <source>
        <dbReference type="EMBL" id="TXB96541.1"/>
    </source>
</evidence>
<dbReference type="EMBL" id="VMNF01000014">
    <property type="protein sequence ID" value="TXB96541.1"/>
    <property type="molecule type" value="Genomic_DNA"/>
</dbReference>
<name>A0A5C6SD74_FUSOC</name>
<dbReference type="PANTHER" id="PTHR42978">
    <property type="entry name" value="QUORUM-QUENCHING LACTONASE YTNP-RELATED-RELATED"/>
    <property type="match status" value="1"/>
</dbReference>
<comment type="similarity">
    <text evidence="1">Belongs to the metallo-beta-lactamase superfamily.</text>
</comment>
<dbReference type="InterPro" id="IPR036866">
    <property type="entry name" value="RibonucZ/Hydroxyglut_hydro"/>
</dbReference>
<gene>
    <name evidence="6" type="ORF">FocTR4_00011864</name>
</gene>
<dbReference type="CDD" id="cd07730">
    <property type="entry name" value="metallo-hydrolase-like_MBL-fold"/>
    <property type="match status" value="1"/>
</dbReference>
<feature type="domain" description="Metallo-beta-lactamase" evidence="5">
    <location>
        <begin position="53"/>
        <end position="265"/>
    </location>
</feature>